<dbReference type="FunFam" id="3.30.565.10:FF:000003">
    <property type="entry name" value="DNA mismatch repair endonuclease MutL"/>
    <property type="match status" value="1"/>
</dbReference>
<dbReference type="GO" id="GO:0016887">
    <property type="term" value="F:ATP hydrolysis activity"/>
    <property type="evidence" value="ECO:0007669"/>
    <property type="project" value="InterPro"/>
</dbReference>
<dbReference type="SUPFAM" id="SSF54211">
    <property type="entry name" value="Ribosomal protein S5 domain 2-like"/>
    <property type="match status" value="1"/>
</dbReference>
<sequence length="615" mass="69902">MSDIIQLLPDHVANQIAAGEVVSRPASAVKELLENAIDAQATEIKLIVRDAGKTLVQVIDNGIGMSPTDARLAFERHATSKIRSAQDLFSLRTKGFRGEALASIAAIAQVELITKQTDTQTGTHIKIEGNKVISQEPCVTNTGTSILMKNLFFNIPARRNFLKSDNVELRHIIDEFQRVALAHTDVHFYFFSNDTEVFNLPATNLRQRIVHIFGNKYNEKLVPVSEQTEMVSVEGFVCKPSSKKNKTAQFFIVNQRFIKSRYLHHAVNSAFEGLLKDGEQPEYFLFLTLDPKTIDINIHPTKTEIKFEDEHTIYAVLRSVIKHSLGLFNVAPSIDFSLSQDLQTPYHYKDKEAQTPTFQVDSSFNPFKMEQSSSGKIASIKTFSKEKKTSPWESLYTDIPSRVNSFEQISEIEFPSKLPTLFDEDTALQTSSTILLFQRKYLVTHLKEKILFIHINRAHERILYEQFLKTISSGKSSSQQLLFPIELHFSPVEMHTITKLQDVLERAGFVFEIKLDTLSLTGTPIHIKESQAREVLQLLIDNELDELPHNDILQHELLAKHLAKSLAIRTGQSLPQEAQEQLIQDLFSCKEPYFSPFQKKIYTEISITDIDNKLN</sequence>
<dbReference type="GO" id="GO:0030983">
    <property type="term" value="F:mismatched DNA binding"/>
    <property type="evidence" value="ECO:0007669"/>
    <property type="project" value="InterPro"/>
</dbReference>
<comment type="function">
    <text evidence="5">This protein is involved in the repair of mismatches in DNA. It is required for dam-dependent methyl-directed DNA mismatch repair. May act as a 'molecular matchmaker', a protein that promotes the formation of a stable complex between two or more DNA-binding proteins in an ATP-dependent manner without itself being part of a final effector complex.</text>
</comment>
<dbReference type="GO" id="GO:0140664">
    <property type="term" value="F:ATP-dependent DNA damage sensor activity"/>
    <property type="evidence" value="ECO:0007669"/>
    <property type="project" value="InterPro"/>
</dbReference>
<organism evidence="8 10">
    <name type="scientific">Capnocytophaga catalasegens</name>
    <dbReference type="NCBI Taxonomy" id="1004260"/>
    <lineage>
        <taxon>Bacteria</taxon>
        <taxon>Pseudomonadati</taxon>
        <taxon>Bacteroidota</taxon>
        <taxon>Flavobacteriia</taxon>
        <taxon>Flavobacteriales</taxon>
        <taxon>Flavobacteriaceae</taxon>
        <taxon>Capnocytophaga</taxon>
    </lineage>
</organism>
<evidence type="ECO:0000259" key="7">
    <source>
        <dbReference type="SMART" id="SM01340"/>
    </source>
</evidence>
<dbReference type="EMBL" id="BQKB01000007">
    <property type="protein sequence ID" value="GJM51922.1"/>
    <property type="molecule type" value="Genomic_DNA"/>
</dbReference>
<dbReference type="SUPFAM" id="SSF118116">
    <property type="entry name" value="DNA mismatch repair protein MutL"/>
    <property type="match status" value="1"/>
</dbReference>
<dbReference type="GO" id="GO:0005524">
    <property type="term" value="F:ATP binding"/>
    <property type="evidence" value="ECO:0007669"/>
    <property type="project" value="InterPro"/>
</dbReference>
<dbReference type="InterPro" id="IPR020568">
    <property type="entry name" value="Ribosomal_Su5_D2-typ_SF"/>
</dbReference>
<protein>
    <recommendedName>
        <fullName evidence="2 5">DNA mismatch repair protein MutL</fullName>
    </recommendedName>
</protein>
<dbReference type="SMART" id="SM00853">
    <property type="entry name" value="MutL_C"/>
    <property type="match status" value="1"/>
</dbReference>
<dbReference type="Proteomes" id="UP001208692">
    <property type="component" value="Unassembled WGS sequence"/>
</dbReference>
<evidence type="ECO:0000256" key="5">
    <source>
        <dbReference type="HAMAP-Rule" id="MF_00149"/>
    </source>
</evidence>
<dbReference type="InterPro" id="IPR042120">
    <property type="entry name" value="MutL_C_dimsub"/>
</dbReference>
<dbReference type="CDD" id="cd00782">
    <property type="entry name" value="MutL_Trans"/>
    <property type="match status" value="1"/>
</dbReference>
<dbReference type="InterPro" id="IPR002099">
    <property type="entry name" value="MutL/Mlh/PMS"/>
</dbReference>
<dbReference type="Gene3D" id="3.30.1540.20">
    <property type="entry name" value="MutL, C-terminal domain, dimerisation subdomain"/>
    <property type="match status" value="1"/>
</dbReference>
<dbReference type="InterPro" id="IPR014762">
    <property type="entry name" value="DNA_mismatch_repair_CS"/>
</dbReference>
<dbReference type="HAMAP" id="MF_00149">
    <property type="entry name" value="DNA_mis_repair"/>
    <property type="match status" value="1"/>
</dbReference>
<evidence type="ECO:0000256" key="2">
    <source>
        <dbReference type="ARBA" id="ARBA00021975"/>
    </source>
</evidence>
<comment type="caution">
    <text evidence="8">The sequence shown here is derived from an EMBL/GenBank/DDBJ whole genome shotgun (WGS) entry which is preliminary data.</text>
</comment>
<dbReference type="RefSeq" id="WP_264845524.1">
    <property type="nucleotide sequence ID" value="NZ_BPMA01000012.1"/>
</dbReference>
<dbReference type="InterPro" id="IPR020667">
    <property type="entry name" value="DNA_mismatch_repair_MutL"/>
</dbReference>
<proteinExistence type="inferred from homology"/>
<dbReference type="InterPro" id="IPR036890">
    <property type="entry name" value="HATPase_C_sf"/>
</dbReference>
<evidence type="ECO:0000256" key="1">
    <source>
        <dbReference type="ARBA" id="ARBA00006082"/>
    </source>
</evidence>
<feature type="domain" description="DNA mismatch repair protein S5" evidence="7">
    <location>
        <begin position="209"/>
        <end position="326"/>
    </location>
</feature>
<evidence type="ECO:0000313" key="11">
    <source>
        <dbReference type="Proteomes" id="UP001208692"/>
    </source>
</evidence>
<gene>
    <name evidence="5 8" type="primary">mutL</name>
    <name evidence="8" type="ORF">RCZ15_17420</name>
    <name evidence="9" type="ORF">RCZ16_02400</name>
</gene>
<dbReference type="PANTHER" id="PTHR10073">
    <property type="entry name" value="DNA MISMATCH REPAIR PROTEIN MLH, PMS, MUTL"/>
    <property type="match status" value="1"/>
</dbReference>
<evidence type="ECO:0000313" key="8">
    <source>
        <dbReference type="EMBL" id="GJM50769.1"/>
    </source>
</evidence>
<dbReference type="InterPro" id="IPR037198">
    <property type="entry name" value="MutL_C_sf"/>
</dbReference>
<keyword evidence="4 5" id="KW-0234">DNA repair</keyword>
<evidence type="ECO:0000313" key="9">
    <source>
        <dbReference type="EMBL" id="GJM51922.1"/>
    </source>
</evidence>
<accession>A0AAV5AW51</accession>
<evidence type="ECO:0000256" key="3">
    <source>
        <dbReference type="ARBA" id="ARBA00022763"/>
    </source>
</evidence>
<evidence type="ECO:0000313" key="10">
    <source>
        <dbReference type="Proteomes" id="UP001207736"/>
    </source>
</evidence>
<dbReference type="Gene3D" id="3.30.230.10">
    <property type="match status" value="1"/>
</dbReference>
<dbReference type="PANTHER" id="PTHR10073:SF12">
    <property type="entry name" value="DNA MISMATCH REPAIR PROTEIN MLH1"/>
    <property type="match status" value="1"/>
</dbReference>
<evidence type="ECO:0000256" key="4">
    <source>
        <dbReference type="ARBA" id="ARBA00023204"/>
    </source>
</evidence>
<dbReference type="GO" id="GO:0032300">
    <property type="term" value="C:mismatch repair complex"/>
    <property type="evidence" value="ECO:0007669"/>
    <property type="project" value="InterPro"/>
</dbReference>
<keyword evidence="11" id="KW-1185">Reference proteome</keyword>
<dbReference type="Pfam" id="PF13589">
    <property type="entry name" value="HATPase_c_3"/>
    <property type="match status" value="1"/>
</dbReference>
<dbReference type="EMBL" id="BQKA01000033">
    <property type="protein sequence ID" value="GJM50769.1"/>
    <property type="molecule type" value="Genomic_DNA"/>
</dbReference>
<dbReference type="InterPro" id="IPR042121">
    <property type="entry name" value="MutL_C_regsub"/>
</dbReference>
<dbReference type="SUPFAM" id="SSF55874">
    <property type="entry name" value="ATPase domain of HSP90 chaperone/DNA topoisomerase II/histidine kinase"/>
    <property type="match status" value="1"/>
</dbReference>
<dbReference type="AlphaFoldDB" id="A0AAV5AW51"/>
<feature type="domain" description="MutL C-terminal dimerisation" evidence="6">
    <location>
        <begin position="433"/>
        <end position="574"/>
    </location>
</feature>
<evidence type="ECO:0000259" key="6">
    <source>
        <dbReference type="SMART" id="SM00853"/>
    </source>
</evidence>
<comment type="similarity">
    <text evidence="1 5">Belongs to the DNA mismatch repair MutL/HexB family.</text>
</comment>
<name>A0AAV5AW51_9FLAO</name>
<dbReference type="InterPro" id="IPR013507">
    <property type="entry name" value="DNA_mismatch_S5_2-like"/>
</dbReference>
<reference evidence="8 11" key="1">
    <citation type="submission" date="2021-11" db="EMBL/GenBank/DDBJ databases">
        <title>Draft genome sequence of Capnocytophaga sp. strain KC07075 isolated from cat oral cavity.</title>
        <authorList>
            <person name="Suzuki M."/>
            <person name="Imaoka K."/>
            <person name="Kimura M."/>
            <person name="Morikawa S."/>
            <person name="Maeda K."/>
        </authorList>
    </citation>
    <scope>NUCLEOTIDE SEQUENCE</scope>
    <source>
        <strain evidence="8">KC07075</strain>
        <strain evidence="9 11">KC07079</strain>
    </source>
</reference>
<dbReference type="Gene3D" id="3.30.565.10">
    <property type="entry name" value="Histidine kinase-like ATPase, C-terminal domain"/>
    <property type="match status" value="1"/>
</dbReference>
<keyword evidence="3 5" id="KW-0227">DNA damage</keyword>
<dbReference type="SMART" id="SM01340">
    <property type="entry name" value="DNA_mis_repair"/>
    <property type="match status" value="1"/>
</dbReference>
<dbReference type="PROSITE" id="PS00058">
    <property type="entry name" value="DNA_MISMATCH_REPAIR_1"/>
    <property type="match status" value="1"/>
</dbReference>
<dbReference type="Pfam" id="PF08676">
    <property type="entry name" value="MutL_C"/>
    <property type="match status" value="1"/>
</dbReference>
<dbReference type="Pfam" id="PF01119">
    <property type="entry name" value="DNA_mis_repair"/>
    <property type="match status" value="1"/>
</dbReference>
<dbReference type="Proteomes" id="UP001207736">
    <property type="component" value="Unassembled WGS sequence"/>
</dbReference>
<dbReference type="InterPro" id="IPR038973">
    <property type="entry name" value="MutL/Mlh/Pms-like"/>
</dbReference>
<dbReference type="InterPro" id="IPR014790">
    <property type="entry name" value="MutL_C"/>
</dbReference>
<dbReference type="CDD" id="cd16926">
    <property type="entry name" value="HATPase_MutL-MLH-PMS-like"/>
    <property type="match status" value="1"/>
</dbReference>
<dbReference type="InterPro" id="IPR014721">
    <property type="entry name" value="Ribsml_uS5_D2-typ_fold_subgr"/>
</dbReference>
<dbReference type="Gene3D" id="3.30.1370.100">
    <property type="entry name" value="MutL, C-terminal domain, regulatory subdomain"/>
    <property type="match status" value="1"/>
</dbReference>
<dbReference type="GO" id="GO:0006298">
    <property type="term" value="P:mismatch repair"/>
    <property type="evidence" value="ECO:0007669"/>
    <property type="project" value="UniProtKB-UniRule"/>
</dbReference>
<dbReference type="NCBIfam" id="TIGR00585">
    <property type="entry name" value="mutl"/>
    <property type="match status" value="1"/>
</dbReference>